<protein>
    <submittedName>
        <fullName evidence="1">Uncharacterized protein</fullName>
    </submittedName>
</protein>
<evidence type="ECO:0000313" key="2">
    <source>
        <dbReference type="Proteomes" id="UP000245252"/>
    </source>
</evidence>
<gene>
    <name evidence="1" type="ORF">DEM27_02980</name>
</gene>
<reference evidence="1 2" key="1">
    <citation type="submission" date="2018-05" db="EMBL/GenBank/DDBJ databases">
        <title>The draft genome of strain NS-104.</title>
        <authorList>
            <person name="Hang P."/>
            <person name="Jiang J."/>
        </authorList>
    </citation>
    <scope>NUCLEOTIDE SEQUENCE [LARGE SCALE GENOMIC DNA]</scope>
    <source>
        <strain evidence="1 2">NS-104</strain>
    </source>
</reference>
<proteinExistence type="predicted"/>
<evidence type="ECO:0000313" key="1">
    <source>
        <dbReference type="EMBL" id="PWE58160.1"/>
    </source>
</evidence>
<comment type="caution">
    <text evidence="1">The sequence shown here is derived from an EMBL/GenBank/DDBJ whole genome shotgun (WGS) entry which is preliminary data.</text>
</comment>
<name>A0A2U2DXW8_9HYPH</name>
<dbReference type="Proteomes" id="UP000245252">
    <property type="component" value="Unassembled WGS sequence"/>
</dbReference>
<dbReference type="AlphaFoldDB" id="A0A2U2DXW8"/>
<keyword evidence="2" id="KW-1185">Reference proteome</keyword>
<dbReference type="EMBL" id="QFBC01000001">
    <property type="protein sequence ID" value="PWE58160.1"/>
    <property type="molecule type" value="Genomic_DNA"/>
</dbReference>
<organism evidence="1 2">
    <name type="scientific">Metarhizobium album</name>
    <dbReference type="NCBI Taxonomy" id="2182425"/>
    <lineage>
        <taxon>Bacteria</taxon>
        <taxon>Pseudomonadati</taxon>
        <taxon>Pseudomonadota</taxon>
        <taxon>Alphaproteobacteria</taxon>
        <taxon>Hyphomicrobiales</taxon>
        <taxon>Rhizobiaceae</taxon>
        <taxon>Metarhizobium</taxon>
    </lineage>
</organism>
<accession>A0A2U2DXW8</accession>
<sequence length="90" mass="10312">MTSGIDRRCIGPLKGRVKSIPSSSVSDFEPLEMRMADVVRIWDRLERLPRQPQTKKFDAQILLFTGVRYERRDLAVTTQDAKSAQPANQH</sequence>